<dbReference type="AlphaFoldDB" id="X1I2L7"/>
<reference evidence="1" key="1">
    <citation type="journal article" date="2014" name="Front. Microbiol.">
        <title>High frequency of phylogenetically diverse reductive dehalogenase-homologous genes in deep subseafloor sedimentary metagenomes.</title>
        <authorList>
            <person name="Kawai M."/>
            <person name="Futagami T."/>
            <person name="Toyoda A."/>
            <person name="Takaki Y."/>
            <person name="Nishi S."/>
            <person name="Hori S."/>
            <person name="Arai W."/>
            <person name="Tsubouchi T."/>
            <person name="Morono Y."/>
            <person name="Uchiyama I."/>
            <person name="Ito T."/>
            <person name="Fujiyama A."/>
            <person name="Inagaki F."/>
            <person name="Takami H."/>
        </authorList>
    </citation>
    <scope>NUCLEOTIDE SEQUENCE</scope>
    <source>
        <strain evidence="1">Expedition CK06-06</strain>
    </source>
</reference>
<accession>X1I2L7</accession>
<name>X1I2L7_9ZZZZ</name>
<gene>
    <name evidence="1" type="ORF">S03H2_65779</name>
</gene>
<sequence>MAMVEPELPMFTVRTPTAFPLPGAAEQGFIQLQFTGAPQGVQRLQRALVDRLSK</sequence>
<evidence type="ECO:0000313" key="1">
    <source>
        <dbReference type="EMBL" id="GAH76651.1"/>
    </source>
</evidence>
<comment type="caution">
    <text evidence="1">The sequence shown here is derived from an EMBL/GenBank/DDBJ whole genome shotgun (WGS) entry which is preliminary data.</text>
</comment>
<protein>
    <submittedName>
        <fullName evidence="1">Uncharacterized protein</fullName>
    </submittedName>
</protein>
<dbReference type="EMBL" id="BARU01042875">
    <property type="protein sequence ID" value="GAH76651.1"/>
    <property type="molecule type" value="Genomic_DNA"/>
</dbReference>
<proteinExistence type="predicted"/>
<organism evidence="1">
    <name type="scientific">marine sediment metagenome</name>
    <dbReference type="NCBI Taxonomy" id="412755"/>
    <lineage>
        <taxon>unclassified sequences</taxon>
        <taxon>metagenomes</taxon>
        <taxon>ecological metagenomes</taxon>
    </lineage>
</organism>